<comment type="caution">
    <text evidence="2">The sequence shown here is derived from an EMBL/GenBank/DDBJ whole genome shotgun (WGS) entry which is preliminary data.</text>
</comment>
<name>A0A5B2TIW6_9PROT</name>
<proteinExistence type="predicted"/>
<organism evidence="2 3">
    <name type="scientific">Teichococcus oryzae</name>
    <dbReference type="NCBI Taxonomy" id="1608942"/>
    <lineage>
        <taxon>Bacteria</taxon>
        <taxon>Pseudomonadati</taxon>
        <taxon>Pseudomonadota</taxon>
        <taxon>Alphaproteobacteria</taxon>
        <taxon>Acetobacterales</taxon>
        <taxon>Roseomonadaceae</taxon>
        <taxon>Roseomonas</taxon>
    </lineage>
</organism>
<gene>
    <name evidence="2" type="ORF">F0Q34_07770</name>
</gene>
<reference evidence="2 3" key="1">
    <citation type="journal article" date="2015" name="Int. J. Syst. Evol. Microbiol.">
        <title>Roseomonas oryzae sp. nov., isolated from paddy rhizosphere soil.</title>
        <authorList>
            <person name="Ramaprasad E.V."/>
            <person name="Sasikala Ch."/>
            <person name="Ramana Ch.V."/>
        </authorList>
    </citation>
    <scope>NUCLEOTIDE SEQUENCE [LARGE SCALE GENOMIC DNA]</scope>
    <source>
        <strain evidence="2 3">KCTC 42542</strain>
    </source>
</reference>
<dbReference type="EMBL" id="VUKA01000002">
    <property type="protein sequence ID" value="KAA2213935.1"/>
    <property type="molecule type" value="Genomic_DNA"/>
</dbReference>
<protein>
    <submittedName>
        <fullName evidence="2">Uncharacterized protein</fullName>
    </submittedName>
</protein>
<keyword evidence="3" id="KW-1185">Reference proteome</keyword>
<dbReference type="Proteomes" id="UP000322110">
    <property type="component" value="Unassembled WGS sequence"/>
</dbReference>
<evidence type="ECO:0000313" key="2">
    <source>
        <dbReference type="EMBL" id="KAA2213935.1"/>
    </source>
</evidence>
<dbReference type="RefSeq" id="WP_149811591.1">
    <property type="nucleotide sequence ID" value="NZ_VUKA01000002.1"/>
</dbReference>
<dbReference type="OrthoDB" id="7282776at2"/>
<feature type="region of interest" description="Disordered" evidence="1">
    <location>
        <begin position="49"/>
        <end position="74"/>
    </location>
</feature>
<evidence type="ECO:0000313" key="3">
    <source>
        <dbReference type="Proteomes" id="UP000322110"/>
    </source>
</evidence>
<accession>A0A5B2TIW6</accession>
<dbReference type="AlphaFoldDB" id="A0A5B2TIW6"/>
<sequence>MAPASPVTAAAPPAAAMFRPVALQGMAENPGCAQTAPLFRSMMPSRVAWRPAGQNNATDTPEEELASEDLAAEPEPAMHQALHLCAVERFNPRRPFSGASKAVWHL</sequence>
<feature type="compositionally biased region" description="Acidic residues" evidence="1">
    <location>
        <begin position="60"/>
        <end position="72"/>
    </location>
</feature>
<evidence type="ECO:0000256" key="1">
    <source>
        <dbReference type="SAM" id="MobiDB-lite"/>
    </source>
</evidence>